<dbReference type="GeneID" id="100376472"/>
<dbReference type="PROSITE" id="PS50262">
    <property type="entry name" value="G_PROTEIN_RECEP_F1_2"/>
    <property type="match status" value="1"/>
</dbReference>
<feature type="transmembrane region" description="Helical" evidence="9">
    <location>
        <begin position="29"/>
        <end position="50"/>
    </location>
</feature>
<feature type="transmembrane region" description="Helical" evidence="9">
    <location>
        <begin position="62"/>
        <end position="81"/>
    </location>
</feature>
<dbReference type="PANTHER" id="PTHR45695:SF28">
    <property type="entry name" value="G-PROTEIN COUPLED RECEPTORS FAMILY 1 PROFILE DOMAIN-CONTAINING PROTEIN"/>
    <property type="match status" value="1"/>
</dbReference>
<keyword evidence="4 9" id="KW-1133">Transmembrane helix</keyword>
<dbReference type="CDD" id="cd00117">
    <property type="entry name" value="TFP"/>
    <property type="match status" value="1"/>
</dbReference>
<keyword evidence="6 9" id="KW-0472">Membrane</keyword>
<feature type="transmembrane region" description="Helical" evidence="9">
    <location>
        <begin position="189"/>
        <end position="211"/>
    </location>
</feature>
<evidence type="ECO:0000256" key="9">
    <source>
        <dbReference type="SAM" id="Phobius"/>
    </source>
</evidence>
<evidence type="ECO:0000256" key="8">
    <source>
        <dbReference type="ARBA" id="ARBA00023224"/>
    </source>
</evidence>
<protein>
    <submittedName>
        <fullName evidence="12">Neuropeptide Y receptor-like</fullName>
    </submittedName>
</protein>
<comment type="similarity">
    <text evidence="2">Belongs to the G-protein coupled receptor 1 family.</text>
</comment>
<evidence type="ECO:0000256" key="4">
    <source>
        <dbReference type="ARBA" id="ARBA00022989"/>
    </source>
</evidence>
<dbReference type="Gene3D" id="1.20.1070.10">
    <property type="entry name" value="Rhodopsin 7-helix transmembrane proteins"/>
    <property type="match status" value="1"/>
</dbReference>
<sequence>MNTTANITEYYPSPPFDPGPTWSIVLKSFLFLVIVIITIVGNAIVITIVFKNRSMRNVTNYYIVNLAAADLLIASFTEWAFVVDHFTRNYPFGGFMCKFSFTVQGVSVICSILTLTVIAGDRYFAILHPLRARITERNTGIVIAAVWTISILINIPITIHLTYEEHTWDDGVFQTFCYEDWEFTPAEGWYTLSLFVVAYLVPLGIMMFAYLSIGRRLWITRAPGERIESTVATQDKMKRKVIRMLIVVVVTFAICWLPYQLFMVCIDWGPNLGVPVPIKKDIFFYTLWLGYANSALNPLIYCGFNENFRRGFIQVFSCRCWRKRRGLRPVKSSYNSHTDGYGLKCYDCKVSFKDRYFPTDCQFNVEETLDPRDCQPHEYYCMVVRKETNGVVTSFERNCAKPNRCLYGCKYSGFGLTKTQCTSCCSQDGCNTDNPAVSVRPVKTYLGILLLTLALLSRLTQ</sequence>
<feature type="domain" description="G-protein coupled receptors family 1 profile" evidence="10">
    <location>
        <begin position="41"/>
        <end position="301"/>
    </location>
</feature>
<dbReference type="PRINTS" id="PR01012">
    <property type="entry name" value="NRPEPTIDEYR"/>
</dbReference>
<dbReference type="InterPro" id="IPR000611">
    <property type="entry name" value="NPY_rcpt"/>
</dbReference>
<proteinExistence type="inferred from homology"/>
<reference evidence="12" key="1">
    <citation type="submission" date="2025-08" db="UniProtKB">
        <authorList>
            <consortium name="RefSeq"/>
        </authorList>
    </citation>
    <scope>IDENTIFICATION</scope>
    <source>
        <tissue evidence="12">Testes</tissue>
    </source>
</reference>
<evidence type="ECO:0000256" key="5">
    <source>
        <dbReference type="ARBA" id="ARBA00023040"/>
    </source>
</evidence>
<dbReference type="InterPro" id="IPR017452">
    <property type="entry name" value="GPCR_Rhodpsn_7TM"/>
</dbReference>
<dbReference type="PRINTS" id="PR00237">
    <property type="entry name" value="GPCRRHODOPSN"/>
</dbReference>
<name>A0ABM0GQZ9_SACKO</name>
<gene>
    <name evidence="12" type="primary">LOC100376472</name>
</gene>
<dbReference type="InterPro" id="IPR045860">
    <property type="entry name" value="Snake_toxin-like_sf"/>
</dbReference>
<feature type="transmembrane region" description="Helical" evidence="9">
    <location>
        <begin position="241"/>
        <end position="262"/>
    </location>
</feature>
<dbReference type="Proteomes" id="UP000694865">
    <property type="component" value="Unplaced"/>
</dbReference>
<dbReference type="SMART" id="SM01381">
    <property type="entry name" value="7TM_GPCR_Srsx"/>
    <property type="match status" value="1"/>
</dbReference>
<evidence type="ECO:0000256" key="1">
    <source>
        <dbReference type="ARBA" id="ARBA00004141"/>
    </source>
</evidence>
<evidence type="ECO:0000256" key="2">
    <source>
        <dbReference type="ARBA" id="ARBA00010663"/>
    </source>
</evidence>
<dbReference type="SUPFAM" id="SSF57302">
    <property type="entry name" value="Snake toxin-like"/>
    <property type="match status" value="1"/>
</dbReference>
<dbReference type="InterPro" id="IPR000276">
    <property type="entry name" value="GPCR_Rhodpsn"/>
</dbReference>
<keyword evidence="8" id="KW-0807">Transducer</keyword>
<evidence type="ECO:0000259" key="10">
    <source>
        <dbReference type="PROSITE" id="PS50262"/>
    </source>
</evidence>
<evidence type="ECO:0000313" key="12">
    <source>
        <dbReference type="RefSeq" id="XP_002735395.1"/>
    </source>
</evidence>
<accession>A0ABM0GQZ9</accession>
<dbReference type="Pfam" id="PF00001">
    <property type="entry name" value="7tm_1"/>
    <property type="match status" value="1"/>
</dbReference>
<feature type="transmembrane region" description="Helical" evidence="9">
    <location>
        <begin position="282"/>
        <end position="304"/>
    </location>
</feature>
<evidence type="ECO:0000256" key="3">
    <source>
        <dbReference type="ARBA" id="ARBA00022692"/>
    </source>
</evidence>
<evidence type="ECO:0000256" key="7">
    <source>
        <dbReference type="ARBA" id="ARBA00023170"/>
    </source>
</evidence>
<dbReference type="SUPFAM" id="SSF81321">
    <property type="entry name" value="Family A G protein-coupled receptor-like"/>
    <property type="match status" value="1"/>
</dbReference>
<dbReference type="PANTHER" id="PTHR45695">
    <property type="entry name" value="LEUCOKININ RECEPTOR-RELATED"/>
    <property type="match status" value="1"/>
</dbReference>
<keyword evidence="3 9" id="KW-0812">Transmembrane</keyword>
<keyword evidence="7" id="KW-0675">Receptor</keyword>
<feature type="transmembrane region" description="Helical" evidence="9">
    <location>
        <begin position="101"/>
        <end position="120"/>
    </location>
</feature>
<keyword evidence="11" id="KW-1185">Reference proteome</keyword>
<dbReference type="RefSeq" id="XP_002735395.1">
    <property type="nucleotide sequence ID" value="XM_002735349.2"/>
</dbReference>
<feature type="transmembrane region" description="Helical" evidence="9">
    <location>
        <begin position="141"/>
        <end position="163"/>
    </location>
</feature>
<comment type="subcellular location">
    <subcellularLocation>
        <location evidence="1">Membrane</location>
        <topology evidence="1">Multi-pass membrane protein</topology>
    </subcellularLocation>
</comment>
<evidence type="ECO:0000256" key="6">
    <source>
        <dbReference type="ARBA" id="ARBA00023136"/>
    </source>
</evidence>
<organism evidence="11 12">
    <name type="scientific">Saccoglossus kowalevskii</name>
    <name type="common">Acorn worm</name>
    <dbReference type="NCBI Taxonomy" id="10224"/>
    <lineage>
        <taxon>Eukaryota</taxon>
        <taxon>Metazoa</taxon>
        <taxon>Hemichordata</taxon>
        <taxon>Enteropneusta</taxon>
        <taxon>Harrimaniidae</taxon>
        <taxon>Saccoglossus</taxon>
    </lineage>
</organism>
<evidence type="ECO:0000313" key="11">
    <source>
        <dbReference type="Proteomes" id="UP000694865"/>
    </source>
</evidence>
<keyword evidence="5" id="KW-0297">G-protein coupled receptor</keyword>